<keyword evidence="2" id="KW-0732">Signal</keyword>
<name>A0AAW1ZJ56_CULAL</name>
<protein>
    <submittedName>
        <fullName evidence="3">Uncharacterized protein</fullName>
    </submittedName>
</protein>
<sequence length="362" mass="38234">MALGEIGISKTLSSKTGVLFFLILQMSLLSKVTSVDTTTSTTTETTPTATAETVSQSVTTQSTNPESSSSSTSTDQMSTIPTSTSISISTSTSTSYTTATTHNNTHSTSFVSTTVSTMNITSMNTVSQNASSVTGNYSAISCPEFWCMADNCYAQYMNATAYPCLSGFNTCQIMKQNTSYYVSCSASCMSCGNMTQSNCSWKCCSTANCLNESLLALTNSFSTTAATTSTTTTITTKPTVPSTPANNGKKCHSIKCDGTTCYKSINTIMMCPVGQDYCMLKKTTAGSTESWQAGCSDDCRKMPVCSTSVTTCHLECCNATAAASCLKLTGDVNMPSSATRGPHCPALLMASLLLFWIVRVFT</sequence>
<evidence type="ECO:0000256" key="2">
    <source>
        <dbReference type="SAM" id="SignalP"/>
    </source>
</evidence>
<gene>
    <name evidence="3" type="ORF">ABG768_008254</name>
</gene>
<dbReference type="AlphaFoldDB" id="A0AAW1ZJ56"/>
<keyword evidence="4" id="KW-1185">Reference proteome</keyword>
<dbReference type="EMBL" id="JAWDJR010000016">
    <property type="protein sequence ID" value="KAK9960394.1"/>
    <property type="molecule type" value="Genomic_DNA"/>
</dbReference>
<reference evidence="3 4" key="1">
    <citation type="submission" date="2024-05" db="EMBL/GenBank/DDBJ databases">
        <title>A high-quality chromosomal-level genome assembly of Topmouth culter (Culter alburnus).</title>
        <authorList>
            <person name="Zhao H."/>
        </authorList>
    </citation>
    <scope>NUCLEOTIDE SEQUENCE [LARGE SCALE GENOMIC DNA]</scope>
    <source>
        <strain evidence="3">CATC2023</strain>
        <tissue evidence="3">Muscle</tissue>
    </source>
</reference>
<feature type="region of interest" description="Disordered" evidence="1">
    <location>
        <begin position="38"/>
        <end position="89"/>
    </location>
</feature>
<evidence type="ECO:0000313" key="4">
    <source>
        <dbReference type="Proteomes" id="UP001479290"/>
    </source>
</evidence>
<feature type="signal peptide" evidence="2">
    <location>
        <begin position="1"/>
        <end position="34"/>
    </location>
</feature>
<comment type="caution">
    <text evidence="3">The sequence shown here is derived from an EMBL/GenBank/DDBJ whole genome shotgun (WGS) entry which is preliminary data.</text>
</comment>
<accession>A0AAW1ZJ56</accession>
<evidence type="ECO:0000256" key="1">
    <source>
        <dbReference type="SAM" id="MobiDB-lite"/>
    </source>
</evidence>
<dbReference type="Proteomes" id="UP001479290">
    <property type="component" value="Unassembled WGS sequence"/>
</dbReference>
<proteinExistence type="predicted"/>
<organism evidence="3 4">
    <name type="scientific">Culter alburnus</name>
    <name type="common">Topmouth culter</name>
    <dbReference type="NCBI Taxonomy" id="194366"/>
    <lineage>
        <taxon>Eukaryota</taxon>
        <taxon>Metazoa</taxon>
        <taxon>Chordata</taxon>
        <taxon>Craniata</taxon>
        <taxon>Vertebrata</taxon>
        <taxon>Euteleostomi</taxon>
        <taxon>Actinopterygii</taxon>
        <taxon>Neopterygii</taxon>
        <taxon>Teleostei</taxon>
        <taxon>Ostariophysi</taxon>
        <taxon>Cypriniformes</taxon>
        <taxon>Xenocyprididae</taxon>
        <taxon>Xenocypridinae</taxon>
        <taxon>Culter</taxon>
    </lineage>
</organism>
<feature type="chain" id="PRO_5043576173" evidence="2">
    <location>
        <begin position="35"/>
        <end position="362"/>
    </location>
</feature>
<evidence type="ECO:0000313" key="3">
    <source>
        <dbReference type="EMBL" id="KAK9960394.1"/>
    </source>
</evidence>